<dbReference type="InterPro" id="IPR011251">
    <property type="entry name" value="Luciferase-like_dom"/>
</dbReference>
<reference evidence="2 3" key="1">
    <citation type="submission" date="2024-03" db="EMBL/GenBank/DDBJ databases">
        <title>Actinomycetospora sp. OC33-EN06, a novel actinomycete isolated from wild orchid (Aerides multiflora).</title>
        <authorList>
            <person name="Suriyachadkun C."/>
        </authorList>
    </citation>
    <scope>NUCLEOTIDE SEQUENCE [LARGE SCALE GENOMIC DNA]</scope>
    <source>
        <strain evidence="2 3">OC33-EN06</strain>
    </source>
</reference>
<name>A0ABU8N720_9PSEU</name>
<organism evidence="2 3">
    <name type="scientific">Actinomycetospora aeridis</name>
    <dbReference type="NCBI Taxonomy" id="3129231"/>
    <lineage>
        <taxon>Bacteria</taxon>
        <taxon>Bacillati</taxon>
        <taxon>Actinomycetota</taxon>
        <taxon>Actinomycetes</taxon>
        <taxon>Pseudonocardiales</taxon>
        <taxon>Pseudonocardiaceae</taxon>
        <taxon>Actinomycetospora</taxon>
    </lineage>
</organism>
<evidence type="ECO:0000259" key="1">
    <source>
        <dbReference type="Pfam" id="PF00296"/>
    </source>
</evidence>
<dbReference type="RefSeq" id="WP_337713933.1">
    <property type="nucleotide sequence ID" value="NZ_JBBEGL010000003.1"/>
</dbReference>
<feature type="domain" description="Luciferase-like" evidence="1">
    <location>
        <begin position="12"/>
        <end position="288"/>
    </location>
</feature>
<comment type="caution">
    <text evidence="2">The sequence shown here is derived from an EMBL/GenBank/DDBJ whole genome shotgun (WGS) entry which is preliminary data.</text>
</comment>
<dbReference type="Gene3D" id="3.20.20.30">
    <property type="entry name" value="Luciferase-like domain"/>
    <property type="match status" value="1"/>
</dbReference>
<accession>A0ABU8N720</accession>
<protein>
    <submittedName>
        <fullName evidence="2">LLM class flavin-dependent oxidoreductase</fullName>
    </submittedName>
</protein>
<sequence>MTNELSLGLGLWSGQHGDPTDAVALARAGEAAGFDSFWVTEHHGLPDGYLPSPLTVLAACAPVTSRIELATGVVLAPLHHPLRLAEDAALVDRLSHGRLLLGLGLGYAAHEYRAFGVDPATRGARLEALVDALRAAGAGEPFSAPALGLHDVRVTPTPARPIPLWLGGYAGRALARAGRLADGHLVGRGEPGIVSAASRTLETVRDPADPTFVRGVVVTCVLDAPGGGAAQARAGFARAQEAYEAIQRGRAVYAGLADPARAADIDAHIQVRGDVDEVVRGLRDVVASLAAWSRVHLVIRLVFAEPDLDTVLTRVATFGERVLPHLELP</sequence>
<gene>
    <name evidence="2" type="ORF">WCD41_13490</name>
</gene>
<dbReference type="EMBL" id="JBBEGL010000003">
    <property type="protein sequence ID" value="MEJ2887468.1"/>
    <property type="molecule type" value="Genomic_DNA"/>
</dbReference>
<dbReference type="InterPro" id="IPR036661">
    <property type="entry name" value="Luciferase-like_sf"/>
</dbReference>
<dbReference type="PANTHER" id="PTHR30137">
    <property type="entry name" value="LUCIFERASE-LIKE MONOOXYGENASE"/>
    <property type="match status" value="1"/>
</dbReference>
<dbReference type="Pfam" id="PF00296">
    <property type="entry name" value="Bac_luciferase"/>
    <property type="match status" value="1"/>
</dbReference>
<proteinExistence type="predicted"/>
<dbReference type="Proteomes" id="UP001370100">
    <property type="component" value="Unassembled WGS sequence"/>
</dbReference>
<dbReference type="SUPFAM" id="SSF51679">
    <property type="entry name" value="Bacterial luciferase-like"/>
    <property type="match status" value="1"/>
</dbReference>
<evidence type="ECO:0000313" key="2">
    <source>
        <dbReference type="EMBL" id="MEJ2887468.1"/>
    </source>
</evidence>
<keyword evidence="3" id="KW-1185">Reference proteome</keyword>
<dbReference type="InterPro" id="IPR050766">
    <property type="entry name" value="Bact_Lucif_Oxidored"/>
</dbReference>
<dbReference type="PANTHER" id="PTHR30137:SF6">
    <property type="entry name" value="LUCIFERASE-LIKE MONOOXYGENASE"/>
    <property type="match status" value="1"/>
</dbReference>
<evidence type="ECO:0000313" key="3">
    <source>
        <dbReference type="Proteomes" id="UP001370100"/>
    </source>
</evidence>